<gene>
    <name evidence="1" type="ORF">HPB48_003681</name>
</gene>
<keyword evidence="2" id="KW-1185">Reference proteome</keyword>
<name>A0A9J6F7E6_HAELO</name>
<evidence type="ECO:0000313" key="1">
    <source>
        <dbReference type="EMBL" id="KAH9361910.1"/>
    </source>
</evidence>
<accession>A0A9J6F7E6</accession>
<proteinExistence type="predicted"/>
<dbReference type="VEuPathDB" id="VectorBase:HLOH_062604"/>
<evidence type="ECO:0000313" key="2">
    <source>
        <dbReference type="Proteomes" id="UP000821853"/>
    </source>
</evidence>
<reference evidence="1 2" key="1">
    <citation type="journal article" date="2020" name="Cell">
        <title>Large-Scale Comparative Analyses of Tick Genomes Elucidate Their Genetic Diversity and Vector Capacities.</title>
        <authorList>
            <consortium name="Tick Genome and Microbiome Consortium (TIGMIC)"/>
            <person name="Jia N."/>
            <person name="Wang J."/>
            <person name="Shi W."/>
            <person name="Du L."/>
            <person name="Sun Y."/>
            <person name="Zhan W."/>
            <person name="Jiang J.F."/>
            <person name="Wang Q."/>
            <person name="Zhang B."/>
            <person name="Ji P."/>
            <person name="Bell-Sakyi L."/>
            <person name="Cui X.M."/>
            <person name="Yuan T.T."/>
            <person name="Jiang B.G."/>
            <person name="Yang W.F."/>
            <person name="Lam T.T."/>
            <person name="Chang Q.C."/>
            <person name="Ding S.J."/>
            <person name="Wang X.J."/>
            <person name="Zhu J.G."/>
            <person name="Ruan X.D."/>
            <person name="Zhao L."/>
            <person name="Wei J.T."/>
            <person name="Ye R.Z."/>
            <person name="Que T.C."/>
            <person name="Du C.H."/>
            <person name="Zhou Y.H."/>
            <person name="Cheng J.X."/>
            <person name="Dai P.F."/>
            <person name="Guo W.B."/>
            <person name="Han X.H."/>
            <person name="Huang E.J."/>
            <person name="Li L.F."/>
            <person name="Wei W."/>
            <person name="Gao Y.C."/>
            <person name="Liu J.Z."/>
            <person name="Shao H.Z."/>
            <person name="Wang X."/>
            <person name="Wang C.C."/>
            <person name="Yang T.C."/>
            <person name="Huo Q.B."/>
            <person name="Li W."/>
            <person name="Chen H.Y."/>
            <person name="Chen S.E."/>
            <person name="Zhou L.G."/>
            <person name="Ni X.B."/>
            <person name="Tian J.H."/>
            <person name="Sheng Y."/>
            <person name="Liu T."/>
            <person name="Pan Y.S."/>
            <person name="Xia L.Y."/>
            <person name="Li J."/>
            <person name="Zhao F."/>
            <person name="Cao W.C."/>
        </authorList>
    </citation>
    <scope>NUCLEOTIDE SEQUENCE [LARGE SCALE GENOMIC DNA]</scope>
    <source>
        <strain evidence="1">HaeL-2018</strain>
    </source>
</reference>
<sequence length="85" mass="8789">MAEATMTQANVIGASVMALGGMVPSFTGDGHGVNIFDFLHVLEAVGRLGGWSDAQLVGIARCKMVGAAYDFAWHDEAAAAAKTYA</sequence>
<comment type="caution">
    <text evidence="1">The sequence shown here is derived from an EMBL/GenBank/DDBJ whole genome shotgun (WGS) entry which is preliminary data.</text>
</comment>
<dbReference type="EMBL" id="JABSTR010000001">
    <property type="protein sequence ID" value="KAH9361910.1"/>
    <property type="molecule type" value="Genomic_DNA"/>
</dbReference>
<dbReference type="Proteomes" id="UP000821853">
    <property type="component" value="Chromosome 1"/>
</dbReference>
<organism evidence="1 2">
    <name type="scientific">Haemaphysalis longicornis</name>
    <name type="common">Bush tick</name>
    <dbReference type="NCBI Taxonomy" id="44386"/>
    <lineage>
        <taxon>Eukaryota</taxon>
        <taxon>Metazoa</taxon>
        <taxon>Ecdysozoa</taxon>
        <taxon>Arthropoda</taxon>
        <taxon>Chelicerata</taxon>
        <taxon>Arachnida</taxon>
        <taxon>Acari</taxon>
        <taxon>Parasitiformes</taxon>
        <taxon>Ixodida</taxon>
        <taxon>Ixodoidea</taxon>
        <taxon>Ixodidae</taxon>
        <taxon>Haemaphysalinae</taxon>
        <taxon>Haemaphysalis</taxon>
    </lineage>
</organism>
<dbReference type="AlphaFoldDB" id="A0A9J6F7E6"/>
<dbReference type="OrthoDB" id="6513398at2759"/>
<protein>
    <submittedName>
        <fullName evidence="1">Uncharacterized protein</fullName>
    </submittedName>
</protein>